<keyword evidence="1" id="KW-0812">Transmembrane</keyword>
<dbReference type="EMBL" id="VKLS01000288">
    <property type="protein sequence ID" value="TSB36044.1"/>
    <property type="molecule type" value="Genomic_DNA"/>
</dbReference>
<dbReference type="RefSeq" id="WP_143943772.1">
    <property type="nucleotide sequence ID" value="NZ_VKLS01000288.1"/>
</dbReference>
<name>A0A553Z3R3_9ACTN</name>
<gene>
    <name evidence="2" type="ORF">FNZ23_20255</name>
</gene>
<keyword evidence="1" id="KW-1133">Transmembrane helix</keyword>
<dbReference type="OrthoDB" id="3870305at2"/>
<feature type="transmembrane region" description="Helical" evidence="1">
    <location>
        <begin position="50"/>
        <end position="68"/>
    </location>
</feature>
<comment type="caution">
    <text evidence="2">The sequence shown here is derived from an EMBL/GenBank/DDBJ whole genome shotgun (WGS) entry which is preliminary data.</text>
</comment>
<evidence type="ECO:0000313" key="2">
    <source>
        <dbReference type="EMBL" id="TSB36044.1"/>
    </source>
</evidence>
<sequence>MQYLRGFIPWLAFGVVSAVGWQWGALAGLALAAAFLLTDRTTGWAPSERLLDYGTVLFFTALTAFAFLRPDSGLKVYAGSLSMGWLALVAWGSIAARSPFTLAIARRRVTPEVAASPLFLRINTVLTAAWALSFTLTALAQAALSFRSGLPGLSVVVQIAGFVLPARFTAAYPEWARARYLRDTVPQHPAQTQGA</sequence>
<evidence type="ECO:0000313" key="3">
    <source>
        <dbReference type="Proteomes" id="UP000320888"/>
    </source>
</evidence>
<keyword evidence="3" id="KW-1185">Reference proteome</keyword>
<dbReference type="Proteomes" id="UP000320888">
    <property type="component" value="Unassembled WGS sequence"/>
</dbReference>
<feature type="transmembrane region" description="Helical" evidence="1">
    <location>
        <begin position="118"/>
        <end position="144"/>
    </location>
</feature>
<evidence type="ECO:0000256" key="1">
    <source>
        <dbReference type="SAM" id="Phobius"/>
    </source>
</evidence>
<accession>A0A553Z3R3</accession>
<organism evidence="2 3">
    <name type="scientific">Streptomyces benahoarensis</name>
    <dbReference type="NCBI Taxonomy" id="2595054"/>
    <lineage>
        <taxon>Bacteria</taxon>
        <taxon>Bacillati</taxon>
        <taxon>Actinomycetota</taxon>
        <taxon>Actinomycetes</taxon>
        <taxon>Kitasatosporales</taxon>
        <taxon>Streptomycetaceae</taxon>
        <taxon>Streptomyces</taxon>
    </lineage>
</organism>
<feature type="transmembrane region" description="Helical" evidence="1">
    <location>
        <begin position="20"/>
        <end position="38"/>
    </location>
</feature>
<feature type="transmembrane region" description="Helical" evidence="1">
    <location>
        <begin position="150"/>
        <end position="172"/>
    </location>
</feature>
<reference evidence="2 3" key="1">
    <citation type="submission" date="2019-07" db="EMBL/GenBank/DDBJ databases">
        <title>Draft genome for Streptomyces benahoarensis MZ03-48.</title>
        <authorList>
            <person name="Gonzalez-Pimentel J.L."/>
        </authorList>
    </citation>
    <scope>NUCLEOTIDE SEQUENCE [LARGE SCALE GENOMIC DNA]</scope>
    <source>
        <strain evidence="2 3">MZ03-48</strain>
    </source>
</reference>
<proteinExistence type="predicted"/>
<protein>
    <submittedName>
        <fullName evidence="2">Uncharacterized protein</fullName>
    </submittedName>
</protein>
<dbReference type="AlphaFoldDB" id="A0A553Z3R3"/>
<keyword evidence="1" id="KW-0472">Membrane</keyword>
<feature type="transmembrane region" description="Helical" evidence="1">
    <location>
        <begin position="74"/>
        <end position="97"/>
    </location>
</feature>